<reference evidence="7 8" key="1">
    <citation type="journal article" date="2017" name="Gigascience">
        <title>Genome sequence of the small brown planthopper, Laodelphax striatellus.</title>
        <authorList>
            <person name="Zhu J."/>
            <person name="Jiang F."/>
            <person name="Wang X."/>
            <person name="Yang P."/>
            <person name="Bao Y."/>
            <person name="Zhao W."/>
            <person name="Wang W."/>
            <person name="Lu H."/>
            <person name="Wang Q."/>
            <person name="Cui N."/>
            <person name="Li J."/>
            <person name="Chen X."/>
            <person name="Luo L."/>
            <person name="Yu J."/>
            <person name="Kang L."/>
            <person name="Cui F."/>
        </authorList>
    </citation>
    <scope>NUCLEOTIDE SEQUENCE [LARGE SCALE GENOMIC DNA]</scope>
    <source>
        <strain evidence="7">Lst14</strain>
    </source>
</reference>
<dbReference type="GO" id="GO:0005737">
    <property type="term" value="C:cytoplasm"/>
    <property type="evidence" value="ECO:0007669"/>
    <property type="project" value="TreeGrafter"/>
</dbReference>
<dbReference type="EMBL" id="QKKF02002906">
    <property type="protein sequence ID" value="RZF47953.1"/>
    <property type="molecule type" value="Genomic_DNA"/>
</dbReference>
<evidence type="ECO:0000256" key="4">
    <source>
        <dbReference type="ARBA" id="ARBA00022723"/>
    </source>
</evidence>
<keyword evidence="4" id="KW-0479">Metal-binding</keyword>
<dbReference type="STRING" id="195883.A0A482XPR4"/>
<keyword evidence="8" id="KW-1185">Reference proteome</keyword>
<dbReference type="InterPro" id="IPR003563">
    <property type="entry name" value="8ODP"/>
</dbReference>
<proteinExistence type="inferred from homology"/>
<evidence type="ECO:0000256" key="5">
    <source>
        <dbReference type="ARBA" id="ARBA00022801"/>
    </source>
</evidence>
<comment type="similarity">
    <text evidence="2">Belongs to the Nudix hydrolase family.</text>
</comment>
<dbReference type="GO" id="GO:0008413">
    <property type="term" value="F:8-oxo-7,8-dihydroguanosine triphosphate pyrophosphatase activity"/>
    <property type="evidence" value="ECO:0007669"/>
    <property type="project" value="InterPro"/>
</dbReference>
<evidence type="ECO:0000313" key="8">
    <source>
        <dbReference type="Proteomes" id="UP000291343"/>
    </source>
</evidence>
<comment type="caution">
    <text evidence="7">The sequence shown here is derived from an EMBL/GenBank/DDBJ whole genome shotgun (WGS) entry which is preliminary data.</text>
</comment>
<name>A0A482XPR4_LAOST</name>
<dbReference type="AlphaFoldDB" id="A0A482XPR4"/>
<evidence type="ECO:0000256" key="6">
    <source>
        <dbReference type="ARBA" id="ARBA00022842"/>
    </source>
</evidence>
<accession>A0A482XPR4</accession>
<dbReference type="SUPFAM" id="SSF55811">
    <property type="entry name" value="Nudix"/>
    <property type="match status" value="1"/>
</dbReference>
<keyword evidence="5" id="KW-0378">Hydrolase</keyword>
<comment type="cofactor">
    <cofactor evidence="1">
        <name>Mg(2+)</name>
        <dbReference type="ChEBI" id="CHEBI:18420"/>
    </cofactor>
</comment>
<dbReference type="SMR" id="A0A482XPR4"/>
<evidence type="ECO:0000313" key="7">
    <source>
        <dbReference type="EMBL" id="RZF47953.1"/>
    </source>
</evidence>
<dbReference type="OrthoDB" id="408303at2759"/>
<dbReference type="PANTHER" id="PTHR43758:SF2">
    <property type="entry name" value="OXIDIZED PURINE NUCLEOSIDE TRIPHOSPHATE HYDROLASE"/>
    <property type="match status" value="1"/>
</dbReference>
<gene>
    <name evidence="7" type="ORF">LSTR_LSTR008757</name>
</gene>
<evidence type="ECO:0008006" key="9">
    <source>
        <dbReference type="Google" id="ProtNLM"/>
    </source>
</evidence>
<organism evidence="7 8">
    <name type="scientific">Laodelphax striatellus</name>
    <name type="common">Small brown planthopper</name>
    <name type="synonym">Delphax striatella</name>
    <dbReference type="NCBI Taxonomy" id="195883"/>
    <lineage>
        <taxon>Eukaryota</taxon>
        <taxon>Metazoa</taxon>
        <taxon>Ecdysozoa</taxon>
        <taxon>Arthropoda</taxon>
        <taxon>Hexapoda</taxon>
        <taxon>Insecta</taxon>
        <taxon>Pterygota</taxon>
        <taxon>Neoptera</taxon>
        <taxon>Paraneoptera</taxon>
        <taxon>Hemiptera</taxon>
        <taxon>Auchenorrhyncha</taxon>
        <taxon>Fulgoroidea</taxon>
        <taxon>Delphacidae</taxon>
        <taxon>Criomorphinae</taxon>
        <taxon>Laodelphax</taxon>
    </lineage>
</organism>
<protein>
    <recommendedName>
        <fullName evidence="9">Nudix hydrolase domain-containing protein</fullName>
    </recommendedName>
</protein>
<dbReference type="PANTHER" id="PTHR43758">
    <property type="entry name" value="7,8-DIHYDRO-8-OXOGUANINE TRIPHOSPHATASE"/>
    <property type="match status" value="1"/>
</dbReference>
<evidence type="ECO:0000256" key="3">
    <source>
        <dbReference type="ARBA" id="ARBA00011245"/>
    </source>
</evidence>
<dbReference type="GO" id="GO:0042262">
    <property type="term" value="P:DNA protection"/>
    <property type="evidence" value="ECO:0007669"/>
    <property type="project" value="InterPro"/>
</dbReference>
<dbReference type="CDD" id="cd03427">
    <property type="entry name" value="NUDIX_MTH1_Nudt1"/>
    <property type="match status" value="1"/>
</dbReference>
<dbReference type="GO" id="GO:0008828">
    <property type="term" value="F:dATP diphosphatase activity"/>
    <property type="evidence" value="ECO:0007669"/>
    <property type="project" value="UniProtKB-EC"/>
</dbReference>
<dbReference type="GO" id="GO:0046872">
    <property type="term" value="F:metal ion binding"/>
    <property type="evidence" value="ECO:0007669"/>
    <property type="project" value="UniProtKB-KW"/>
</dbReference>
<keyword evidence="6" id="KW-0460">Magnesium</keyword>
<dbReference type="Proteomes" id="UP000291343">
    <property type="component" value="Unassembled WGS sequence"/>
</dbReference>
<dbReference type="PRINTS" id="PR01403">
    <property type="entry name" value="8OXTPHPHTASE"/>
</dbReference>
<sequence>MGQKKCYSLALIMKGRDILLGYKKRGVGYGKWHCFGGPVESDESIQEATGRKIKDQCGLVVRKFEKAAILDFENKNDSVITEVHVFVATEFEDTLEESRELSPQWFGPREIPFDSLWINIKDWLPKVLLGKLLKGYILFQGNEAVLYSKLNFVEIFNL</sequence>
<dbReference type="Gene3D" id="3.90.79.10">
    <property type="entry name" value="Nucleoside Triphosphate Pyrophosphohydrolase"/>
    <property type="match status" value="1"/>
</dbReference>
<dbReference type="InParanoid" id="A0A482XPR4"/>
<evidence type="ECO:0000256" key="1">
    <source>
        <dbReference type="ARBA" id="ARBA00001946"/>
    </source>
</evidence>
<dbReference type="InterPro" id="IPR015797">
    <property type="entry name" value="NUDIX_hydrolase-like_dom_sf"/>
</dbReference>
<comment type="subunit">
    <text evidence="3">Monomer.</text>
</comment>
<evidence type="ECO:0000256" key="2">
    <source>
        <dbReference type="ARBA" id="ARBA00005582"/>
    </source>
</evidence>